<protein>
    <submittedName>
        <fullName evidence="2">Uncharacterized protein</fullName>
    </submittedName>
</protein>
<dbReference type="EMBL" id="NGMO01000003">
    <property type="protein sequence ID" value="OTP10335.1"/>
    <property type="molecule type" value="Genomic_DNA"/>
</dbReference>
<feature type="transmembrane region" description="Helical" evidence="1">
    <location>
        <begin position="36"/>
        <end position="59"/>
    </location>
</feature>
<dbReference type="Proteomes" id="UP000194933">
    <property type="component" value="Unassembled WGS sequence"/>
</dbReference>
<sequence length="61" mass="7290">MDQNFILFTEYAFKSSIYTDGYLASKNKSKNPKITFHVFGFFRLFFEVVAFCITIFFFLTF</sequence>
<evidence type="ECO:0000256" key="1">
    <source>
        <dbReference type="SAM" id="Phobius"/>
    </source>
</evidence>
<keyword evidence="3" id="KW-1185">Reference proteome</keyword>
<comment type="caution">
    <text evidence="2">The sequence shown here is derived from an EMBL/GenBank/DDBJ whole genome shotgun (WGS) entry which is preliminary data.</text>
</comment>
<name>A0A242JYE3_9ENTE</name>
<keyword evidence="1" id="KW-0812">Transmembrane</keyword>
<dbReference type="STRING" id="1987383.A5844_002035"/>
<proteinExistence type="predicted"/>
<dbReference type="AlphaFoldDB" id="A0A242JYE3"/>
<reference evidence="2 3" key="1">
    <citation type="submission" date="2017-05" db="EMBL/GenBank/DDBJ databases">
        <title>The Genome Sequence of Enterococcus sp. 10A9_DIV0425.</title>
        <authorList>
            <consortium name="The Broad Institute Genomics Platform"/>
            <consortium name="The Broad Institute Genomic Center for Infectious Diseases"/>
            <person name="Earl A."/>
            <person name="Manson A."/>
            <person name="Schwartman J."/>
            <person name="Gilmore M."/>
            <person name="Abouelleil A."/>
            <person name="Cao P."/>
            <person name="Chapman S."/>
            <person name="Cusick C."/>
            <person name="Shea T."/>
            <person name="Young S."/>
            <person name="Neafsey D."/>
            <person name="Nusbaum C."/>
            <person name="Birren B."/>
        </authorList>
    </citation>
    <scope>NUCLEOTIDE SEQUENCE [LARGE SCALE GENOMIC DNA]</scope>
    <source>
        <strain evidence="2 3">10A9_DIV0425</strain>
    </source>
</reference>
<evidence type="ECO:0000313" key="2">
    <source>
        <dbReference type="EMBL" id="OTP10335.1"/>
    </source>
</evidence>
<keyword evidence="1" id="KW-1133">Transmembrane helix</keyword>
<organism evidence="2 3">
    <name type="scientific">Candidatus Enterococcus wittei</name>
    <dbReference type="NCBI Taxonomy" id="1987383"/>
    <lineage>
        <taxon>Bacteria</taxon>
        <taxon>Bacillati</taxon>
        <taxon>Bacillota</taxon>
        <taxon>Bacilli</taxon>
        <taxon>Lactobacillales</taxon>
        <taxon>Enterococcaceae</taxon>
        <taxon>Enterococcus</taxon>
    </lineage>
</organism>
<accession>A0A242JYE3</accession>
<gene>
    <name evidence="2" type="ORF">A5844_002035</name>
</gene>
<keyword evidence="1" id="KW-0472">Membrane</keyword>
<evidence type="ECO:0000313" key="3">
    <source>
        <dbReference type="Proteomes" id="UP000194933"/>
    </source>
</evidence>